<feature type="chain" id="PRO_5003668425" description="KTSC domain-containing protein" evidence="1">
    <location>
        <begin position="20"/>
        <end position="122"/>
    </location>
</feature>
<evidence type="ECO:0008006" key="4">
    <source>
        <dbReference type="Google" id="ProtNLM"/>
    </source>
</evidence>
<organism evidence="2 3">
    <name type="scientific">Galbibacter orientalis DSM 19592</name>
    <dbReference type="NCBI Taxonomy" id="926559"/>
    <lineage>
        <taxon>Bacteria</taxon>
        <taxon>Pseudomonadati</taxon>
        <taxon>Bacteroidota</taxon>
        <taxon>Flavobacteriia</taxon>
        <taxon>Flavobacteriales</taxon>
        <taxon>Flavobacteriaceae</taxon>
        <taxon>Galbibacter</taxon>
    </lineage>
</organism>
<gene>
    <name evidence="2" type="ORF">JoomaDRAFT_1091</name>
</gene>
<evidence type="ECO:0000313" key="3">
    <source>
        <dbReference type="Proteomes" id="UP000004690"/>
    </source>
</evidence>
<proteinExistence type="predicted"/>
<accession>I3C3B8</accession>
<dbReference type="AlphaFoldDB" id="I3C3B8"/>
<dbReference type="OrthoDB" id="1144769at2"/>
<evidence type="ECO:0000313" key="2">
    <source>
        <dbReference type="EMBL" id="EIJ38111.1"/>
    </source>
</evidence>
<dbReference type="eggNOG" id="ENOG5032VW5">
    <property type="taxonomic scope" value="Bacteria"/>
</dbReference>
<dbReference type="Proteomes" id="UP000004690">
    <property type="component" value="Unassembled WGS sequence"/>
</dbReference>
<feature type="signal peptide" evidence="1">
    <location>
        <begin position="1"/>
        <end position="19"/>
    </location>
</feature>
<name>I3C3B8_9FLAO</name>
<keyword evidence="1" id="KW-0732">Signal</keyword>
<dbReference type="HOGENOM" id="CLU_2035608_0_0_10"/>
<sequence length="122" mass="14083">MKNTILTIIFIVITFSANAQSCGEILAYVKSQSRGTTYSSPLSTAISKVTFYTTKIDYKTHYFAVVCFKENEYSYDCNEYIYQVGRDTQYNYAYYYLDSAGKAFWEYIQPYNKNLGGAPNFN</sequence>
<keyword evidence="3" id="KW-1185">Reference proteome</keyword>
<reference evidence="2 3" key="1">
    <citation type="submission" date="2012-02" db="EMBL/GenBank/DDBJ databases">
        <title>Improved High-Quality Draft genome of Joostella marina DSM 19592.</title>
        <authorList>
            <consortium name="US DOE Joint Genome Institute (JGI-PGF)"/>
            <person name="Lucas S."/>
            <person name="Copeland A."/>
            <person name="Lapidus A."/>
            <person name="Bruce D."/>
            <person name="Goodwin L."/>
            <person name="Pitluck S."/>
            <person name="Peters L."/>
            <person name="Chertkov O."/>
            <person name="Ovchinnikova G."/>
            <person name="Kyrpides N."/>
            <person name="Mavromatis K."/>
            <person name="Detter J.C."/>
            <person name="Han C."/>
            <person name="Land M."/>
            <person name="Hauser L."/>
            <person name="Markowitz V."/>
            <person name="Cheng J.-F."/>
            <person name="Hugenholtz P."/>
            <person name="Woyke T."/>
            <person name="Wu D."/>
            <person name="Tindall B."/>
            <person name="Brambilla E."/>
            <person name="Klenk H.-P."/>
            <person name="Eisen J.A."/>
        </authorList>
    </citation>
    <scope>NUCLEOTIDE SEQUENCE [LARGE SCALE GENOMIC DNA]</scope>
    <source>
        <strain evidence="2 3">DSM 19592</strain>
    </source>
</reference>
<dbReference type="STRING" id="926559.JoomaDRAFT_1091"/>
<evidence type="ECO:0000256" key="1">
    <source>
        <dbReference type="SAM" id="SignalP"/>
    </source>
</evidence>
<dbReference type="RefSeq" id="WP_008611231.1">
    <property type="nucleotide sequence ID" value="NZ_JH651379.1"/>
</dbReference>
<dbReference type="EMBL" id="JH651379">
    <property type="protein sequence ID" value="EIJ38111.1"/>
    <property type="molecule type" value="Genomic_DNA"/>
</dbReference>
<protein>
    <recommendedName>
        <fullName evidence="4">KTSC domain-containing protein</fullName>
    </recommendedName>
</protein>